<comment type="caution">
    <text evidence="2">The sequence shown here is derived from an EMBL/GenBank/DDBJ whole genome shotgun (WGS) entry which is preliminary data.</text>
</comment>
<accession>A0A9P5CCC2</accession>
<keyword evidence="3" id="KW-1185">Reference proteome</keyword>
<gene>
    <name evidence="2" type="ORF">CFAM422_005863</name>
</gene>
<sequence>MIKKASSSPPKALSTVRGFQITPAASGDEDSDNGIDTPRLSAHRGRPRIDDVPDFAWHGFAKNLGNRQTAFANGTFEP</sequence>
<feature type="region of interest" description="Disordered" evidence="1">
    <location>
        <begin position="1"/>
        <end position="48"/>
    </location>
</feature>
<evidence type="ECO:0000313" key="3">
    <source>
        <dbReference type="Proteomes" id="UP000801864"/>
    </source>
</evidence>
<protein>
    <submittedName>
        <fullName evidence="2">Uncharacterized protein</fullName>
    </submittedName>
</protein>
<reference evidence="2 3" key="1">
    <citation type="submission" date="2018-06" db="EMBL/GenBank/DDBJ databases">
        <title>Genome analysis of cellulolytic fungus Trichoderma lentiforme CFAM-422.</title>
        <authorList>
            <person name="Steindorff A.S."/>
            <person name="Formighieri E.F."/>
            <person name="Midorikawa G.E.O."/>
            <person name="Tamietti M.S."/>
            <person name="Ramos E.Z."/>
            <person name="Silva A.S."/>
            <person name="Bon E.P.S."/>
            <person name="Mendes T.D."/>
            <person name="Damaso M.C.T."/>
            <person name="Favaro L.C.L."/>
        </authorList>
    </citation>
    <scope>NUCLEOTIDE SEQUENCE [LARGE SCALE GENOMIC DNA]</scope>
    <source>
        <strain evidence="2 3">CFAM-422</strain>
    </source>
</reference>
<name>A0A9P5CCC2_9HYPO</name>
<feature type="compositionally biased region" description="Low complexity" evidence="1">
    <location>
        <begin position="1"/>
        <end position="12"/>
    </location>
</feature>
<organism evidence="2 3">
    <name type="scientific">Trichoderma lentiforme</name>
    <dbReference type="NCBI Taxonomy" id="1567552"/>
    <lineage>
        <taxon>Eukaryota</taxon>
        <taxon>Fungi</taxon>
        <taxon>Dikarya</taxon>
        <taxon>Ascomycota</taxon>
        <taxon>Pezizomycotina</taxon>
        <taxon>Sordariomycetes</taxon>
        <taxon>Hypocreomycetidae</taxon>
        <taxon>Hypocreales</taxon>
        <taxon>Hypocreaceae</taxon>
        <taxon>Trichoderma</taxon>
    </lineage>
</organism>
<proteinExistence type="predicted"/>
<evidence type="ECO:0000313" key="2">
    <source>
        <dbReference type="EMBL" id="KAF3072120.1"/>
    </source>
</evidence>
<dbReference type="EMBL" id="QLNT01000009">
    <property type="protein sequence ID" value="KAF3072120.1"/>
    <property type="molecule type" value="Genomic_DNA"/>
</dbReference>
<dbReference type="AlphaFoldDB" id="A0A9P5CCC2"/>
<evidence type="ECO:0000256" key="1">
    <source>
        <dbReference type="SAM" id="MobiDB-lite"/>
    </source>
</evidence>
<dbReference type="Proteomes" id="UP000801864">
    <property type="component" value="Unassembled WGS sequence"/>
</dbReference>